<evidence type="ECO:0000256" key="4">
    <source>
        <dbReference type="SAM" id="MobiDB-lite"/>
    </source>
</evidence>
<dbReference type="InterPro" id="IPR036291">
    <property type="entry name" value="NAD(P)-bd_dom_sf"/>
</dbReference>
<dbReference type="OrthoDB" id="8770295at2"/>
<evidence type="ECO:0000256" key="2">
    <source>
        <dbReference type="ARBA" id="ARBA00023002"/>
    </source>
</evidence>
<dbReference type="SUPFAM" id="SSF51735">
    <property type="entry name" value="NAD(P)-binding Rossmann-fold domains"/>
    <property type="match status" value="1"/>
</dbReference>
<feature type="region of interest" description="Disordered" evidence="4">
    <location>
        <begin position="276"/>
        <end position="309"/>
    </location>
</feature>
<protein>
    <submittedName>
        <fullName evidence="6">Nucleoside-diphosphate-sugar epimerase</fullName>
    </submittedName>
</protein>
<feature type="domain" description="NAD-dependent epimerase/dehydratase" evidence="5">
    <location>
        <begin position="5"/>
        <end position="225"/>
    </location>
</feature>
<keyword evidence="7" id="KW-1185">Reference proteome</keyword>
<evidence type="ECO:0000313" key="6">
    <source>
        <dbReference type="EMBL" id="PRY17566.1"/>
    </source>
</evidence>
<comment type="caution">
    <text evidence="6">The sequence shown here is derived from an EMBL/GenBank/DDBJ whole genome shotgun (WGS) entry which is preliminary data.</text>
</comment>
<dbReference type="InterPro" id="IPR001509">
    <property type="entry name" value="Epimerase_deHydtase"/>
</dbReference>
<feature type="compositionally biased region" description="Basic and acidic residues" evidence="4">
    <location>
        <begin position="295"/>
        <end position="309"/>
    </location>
</feature>
<dbReference type="Pfam" id="PF01370">
    <property type="entry name" value="Epimerase"/>
    <property type="match status" value="1"/>
</dbReference>
<proteinExistence type="inferred from homology"/>
<dbReference type="Proteomes" id="UP000238083">
    <property type="component" value="Unassembled WGS sequence"/>
</dbReference>
<organism evidence="6 7">
    <name type="scientific">Kineococcus rhizosphaerae</name>
    <dbReference type="NCBI Taxonomy" id="559628"/>
    <lineage>
        <taxon>Bacteria</taxon>
        <taxon>Bacillati</taxon>
        <taxon>Actinomycetota</taxon>
        <taxon>Actinomycetes</taxon>
        <taxon>Kineosporiales</taxon>
        <taxon>Kineosporiaceae</taxon>
        <taxon>Kineococcus</taxon>
    </lineage>
</organism>
<evidence type="ECO:0000313" key="7">
    <source>
        <dbReference type="Proteomes" id="UP000238083"/>
    </source>
</evidence>
<dbReference type="PANTHER" id="PTHR43103">
    <property type="entry name" value="NUCLEOSIDE-DIPHOSPHATE-SUGAR EPIMERASE"/>
    <property type="match status" value="1"/>
</dbReference>
<dbReference type="EMBL" id="PVZF01000002">
    <property type="protein sequence ID" value="PRY17566.1"/>
    <property type="molecule type" value="Genomic_DNA"/>
</dbReference>
<keyword evidence="2" id="KW-0560">Oxidoreductase</keyword>
<keyword evidence="3" id="KW-0520">NAD</keyword>
<evidence type="ECO:0000256" key="3">
    <source>
        <dbReference type="ARBA" id="ARBA00023027"/>
    </source>
</evidence>
<accession>A0A2T0R8R5</accession>
<dbReference type="PANTHER" id="PTHR43103:SF5">
    <property type="entry name" value="4-EPIMERASE, PUTATIVE (AFU_ORTHOLOGUE AFUA_7G00360)-RELATED"/>
    <property type="match status" value="1"/>
</dbReference>
<gene>
    <name evidence="6" type="ORF">CLV37_102529</name>
</gene>
<dbReference type="GO" id="GO:0016491">
    <property type="term" value="F:oxidoreductase activity"/>
    <property type="evidence" value="ECO:0007669"/>
    <property type="project" value="UniProtKB-KW"/>
</dbReference>
<reference evidence="6 7" key="1">
    <citation type="submission" date="2018-03" db="EMBL/GenBank/DDBJ databases">
        <title>Genomic Encyclopedia of Archaeal and Bacterial Type Strains, Phase II (KMG-II): from individual species to whole genera.</title>
        <authorList>
            <person name="Goeker M."/>
        </authorList>
    </citation>
    <scope>NUCLEOTIDE SEQUENCE [LARGE SCALE GENOMIC DNA]</scope>
    <source>
        <strain evidence="6 7">DSM 19711</strain>
    </source>
</reference>
<dbReference type="AlphaFoldDB" id="A0A2T0R8R5"/>
<dbReference type="Gene3D" id="3.40.50.720">
    <property type="entry name" value="NAD(P)-binding Rossmann-like Domain"/>
    <property type="match status" value="1"/>
</dbReference>
<name>A0A2T0R8R5_9ACTN</name>
<evidence type="ECO:0000256" key="1">
    <source>
        <dbReference type="ARBA" id="ARBA00007637"/>
    </source>
</evidence>
<evidence type="ECO:0000259" key="5">
    <source>
        <dbReference type="Pfam" id="PF01370"/>
    </source>
</evidence>
<comment type="similarity">
    <text evidence="1">Belongs to the NAD(P)-dependent epimerase/dehydratase family.</text>
</comment>
<sequence>MPSRVLVTGAGGLIGSAVVSTLAAAGAAVTALDRRPFEHPGAARTLVGDAGDPEAVREVLAGPAGVVDAVVHLAAVPHPSLGTPLEVFRTNVVATFTVLATAAELGVRRAVTASSINASGVPQNAHRPMPAYFPLDEDLPDDIEDAYSLSKAVDERTARMVHRRWGTDVVALRFPHVAGTGALRRVAAAARSDPGATVREGWSWLHVQDAAAAVLAALTHAPGGAHVVGLAAEETLLDVPTAEALARWAPGVPQRVAPYGRSGLVDTSRARALLGFRPTHSPPSLLDAPGARPEPIPDRSDRAAHPVVR</sequence>